<proteinExistence type="inferred from homology"/>
<evidence type="ECO:0000256" key="7">
    <source>
        <dbReference type="SAM" id="MobiDB-lite"/>
    </source>
</evidence>
<feature type="region of interest" description="Disordered" evidence="7">
    <location>
        <begin position="471"/>
        <end position="508"/>
    </location>
</feature>
<dbReference type="PANTHER" id="PTHR34185:SF1">
    <property type="entry name" value="DIADENYLATE CYCLASE"/>
    <property type="match status" value="1"/>
</dbReference>
<evidence type="ECO:0000313" key="10">
    <source>
        <dbReference type="Proteomes" id="UP000237947"/>
    </source>
</evidence>
<dbReference type="GO" id="GO:0005524">
    <property type="term" value="F:ATP binding"/>
    <property type="evidence" value="ECO:0007669"/>
    <property type="project" value="UniProtKB-UniRule"/>
</dbReference>
<dbReference type="KEGG" id="fsa:C5Q98_00650"/>
<keyword evidence="2 6" id="KW-0808">Transferase</keyword>
<feature type="transmembrane region" description="Helical" evidence="6">
    <location>
        <begin position="57"/>
        <end position="75"/>
    </location>
</feature>
<dbReference type="GO" id="GO:0106408">
    <property type="term" value="F:diadenylate cyclase activity"/>
    <property type="evidence" value="ECO:0007669"/>
    <property type="project" value="UniProtKB-EC"/>
</dbReference>
<keyword evidence="6" id="KW-0472">Membrane</keyword>
<gene>
    <name evidence="6" type="primary">dacA</name>
    <name evidence="9" type="ORF">C5Q98_00650</name>
</gene>
<dbReference type="Gene3D" id="2.170.120.30">
    <property type="match status" value="1"/>
</dbReference>
<dbReference type="InterPro" id="IPR045585">
    <property type="entry name" value="CdaA_N"/>
</dbReference>
<dbReference type="Proteomes" id="UP000237947">
    <property type="component" value="Chromosome"/>
</dbReference>
<evidence type="ECO:0000259" key="8">
    <source>
        <dbReference type="PROSITE" id="PS51794"/>
    </source>
</evidence>
<keyword evidence="5 6" id="KW-0067">ATP-binding</keyword>
<keyword evidence="6" id="KW-1133">Transmembrane helix</keyword>
<feature type="transmembrane region" description="Helical" evidence="6">
    <location>
        <begin position="346"/>
        <end position="363"/>
    </location>
</feature>
<dbReference type="HAMAP" id="MF_01499">
    <property type="entry name" value="DacA"/>
    <property type="match status" value="1"/>
</dbReference>
<dbReference type="InterPro" id="IPR036888">
    <property type="entry name" value="DNA_integrity_DisA_N_sf"/>
</dbReference>
<dbReference type="PROSITE" id="PS51794">
    <property type="entry name" value="DAC"/>
    <property type="match status" value="1"/>
</dbReference>
<evidence type="ECO:0000256" key="3">
    <source>
        <dbReference type="ARBA" id="ARBA00022695"/>
    </source>
</evidence>
<evidence type="ECO:0000256" key="5">
    <source>
        <dbReference type="ARBA" id="ARBA00022840"/>
    </source>
</evidence>
<dbReference type="PANTHER" id="PTHR34185">
    <property type="entry name" value="DIADENYLATE CYCLASE"/>
    <property type="match status" value="1"/>
</dbReference>
<accession>A0A2S0KLD0</accession>
<evidence type="ECO:0000256" key="2">
    <source>
        <dbReference type="ARBA" id="ARBA00022679"/>
    </source>
</evidence>
<dbReference type="NCBIfam" id="TIGR00159">
    <property type="entry name" value="diadenylate cyclase CdaA"/>
    <property type="match status" value="1"/>
</dbReference>
<dbReference type="Pfam" id="PF19293">
    <property type="entry name" value="CdaA_N"/>
    <property type="match status" value="1"/>
</dbReference>
<feature type="transmembrane region" description="Helical" evidence="6">
    <location>
        <begin position="20"/>
        <end position="45"/>
    </location>
</feature>
<keyword evidence="3 6" id="KW-0548">Nucleotidyltransferase</keyword>
<protein>
    <recommendedName>
        <fullName evidence="6">Diadenylate cyclase</fullName>
        <shortName evidence="6">DAC</shortName>
        <ecNumber evidence="6">2.7.7.85</ecNumber>
    </recommendedName>
    <alternativeName>
        <fullName evidence="6">Cyclic-di-AMP synthase</fullName>
        <shortName evidence="6">c-di-AMP synthase</shortName>
    </alternativeName>
</protein>
<dbReference type="AlphaFoldDB" id="A0A2S0KLD0"/>
<evidence type="ECO:0000313" key="9">
    <source>
        <dbReference type="EMBL" id="AVM41828.1"/>
    </source>
</evidence>
<dbReference type="SUPFAM" id="SSF143597">
    <property type="entry name" value="YojJ-like"/>
    <property type="match status" value="1"/>
</dbReference>
<sequence>MSTLNNFWNALLNELQNGLFYFNGPLDLIVAIFDIAVTTFLIYFVLKLISETQAWQLLKGIVAVVIFVIIGGFLGLKTINYVLINFASVFAIALIIIFQPEMRRALETVGRKSSNIFSASGDRVSSESDVRQVVESIVVACAEMAKTKTGALIIIERETKLGDLIESGAVVIDADLTSTMLRQIFYVNSPMHDGAVIIRGGRIYATRVHVPLSESYHLKRELGTRHRAAIGASEIGDAISVVVSEERGTISISIHGRLYTLDDADSLRAILIRLLSTNNQDSSNLPNQLRKILRIDKTEKSAKAQLDTEKGDDTFDDIEELKMIEEHGSKHISGLEVTDKPHRRKLGIFSISLATALALWLFVRITTNPVVQKTFTVPIQTVGIENLYERQLDFYMGENSVRVSIKGRQEMLNSLQPKQIDASVNFNSINQAGTYNLETKVEIEGISSYAYTAFREPTHVSVIINQVGKTETTEDDKTGGTTFSTTATGSNEGNSEQAQNNQNEDNNK</sequence>
<comment type="catalytic activity">
    <reaction evidence="1 6">
        <text>2 ATP = 3',3'-c-di-AMP + 2 diphosphate</text>
        <dbReference type="Rhea" id="RHEA:35655"/>
        <dbReference type="ChEBI" id="CHEBI:30616"/>
        <dbReference type="ChEBI" id="CHEBI:33019"/>
        <dbReference type="ChEBI" id="CHEBI:71500"/>
        <dbReference type="EC" id="2.7.7.85"/>
    </reaction>
</comment>
<keyword evidence="6" id="KW-0812">Transmembrane</keyword>
<keyword evidence="6" id="KW-1003">Cell membrane</keyword>
<dbReference type="GO" id="GO:0004016">
    <property type="term" value="F:adenylate cyclase activity"/>
    <property type="evidence" value="ECO:0007669"/>
    <property type="project" value="UniProtKB-UniRule"/>
</dbReference>
<feature type="domain" description="DAC" evidence="8">
    <location>
        <begin position="99"/>
        <end position="264"/>
    </location>
</feature>
<feature type="transmembrane region" description="Helical" evidence="6">
    <location>
        <begin position="81"/>
        <end position="98"/>
    </location>
</feature>
<dbReference type="Gene3D" id="3.40.1700.10">
    <property type="entry name" value="DNA integrity scanning protein, DisA, N-terminal domain"/>
    <property type="match status" value="1"/>
</dbReference>
<dbReference type="EMBL" id="CP027226">
    <property type="protein sequence ID" value="AVM41828.1"/>
    <property type="molecule type" value="Genomic_DNA"/>
</dbReference>
<reference evidence="10" key="1">
    <citation type="submission" date="2018-02" db="EMBL/GenBank/DDBJ databases">
        <authorList>
            <person name="Holder M.E."/>
            <person name="Ajami N.J."/>
            <person name="Petrosino J.F."/>
        </authorList>
    </citation>
    <scope>NUCLEOTIDE SEQUENCE [LARGE SCALE GENOMIC DNA]</scope>
    <source>
        <strain evidence="10">CCUG 47711</strain>
    </source>
</reference>
<dbReference type="Pfam" id="PF02457">
    <property type="entry name" value="DAC"/>
    <property type="match status" value="1"/>
</dbReference>
<comment type="function">
    <text evidence="6">Catalyzes the condensation of 2 ATP molecules into cyclic di-AMP (c-di-AMP), a second messenger used to regulate differing processes in different bacteria.</text>
</comment>
<comment type="subunit">
    <text evidence="6">Probably a homodimer.</text>
</comment>
<evidence type="ECO:0000256" key="4">
    <source>
        <dbReference type="ARBA" id="ARBA00022741"/>
    </source>
</evidence>
<evidence type="ECO:0000256" key="6">
    <source>
        <dbReference type="HAMAP-Rule" id="MF_01499"/>
    </source>
</evidence>
<dbReference type="GO" id="GO:0006171">
    <property type="term" value="P:cAMP biosynthetic process"/>
    <property type="evidence" value="ECO:0007669"/>
    <property type="project" value="InterPro"/>
</dbReference>
<keyword evidence="10" id="KW-1185">Reference proteome</keyword>
<dbReference type="OrthoDB" id="9807385at2"/>
<dbReference type="InterPro" id="IPR034701">
    <property type="entry name" value="CdaA"/>
</dbReference>
<evidence type="ECO:0000256" key="1">
    <source>
        <dbReference type="ARBA" id="ARBA00000877"/>
    </source>
</evidence>
<organism evidence="9 10">
    <name type="scientific">Fastidiosipila sanguinis</name>
    <dbReference type="NCBI Taxonomy" id="236753"/>
    <lineage>
        <taxon>Bacteria</taxon>
        <taxon>Bacillati</taxon>
        <taxon>Bacillota</taxon>
        <taxon>Clostridia</taxon>
        <taxon>Eubacteriales</taxon>
        <taxon>Oscillospiraceae</taxon>
        <taxon>Fastidiosipila</taxon>
    </lineage>
</organism>
<feature type="compositionally biased region" description="Low complexity" evidence="7">
    <location>
        <begin position="479"/>
        <end position="508"/>
    </location>
</feature>
<dbReference type="InterPro" id="IPR003390">
    <property type="entry name" value="DNA_integrity_scan_DisA_N"/>
</dbReference>
<comment type="caution">
    <text evidence="6">Lacks conserved residue(s) required for the propagation of feature annotation.</text>
</comment>
<dbReference type="EC" id="2.7.7.85" evidence="6"/>
<name>A0A2S0KLD0_9FIRM</name>
<comment type="similarity">
    <text evidence="6">Belongs to the adenylate cyclase family. DacA/CdaA subfamily.</text>
</comment>
<dbReference type="RefSeq" id="WP_106011816.1">
    <property type="nucleotide sequence ID" value="NZ_CP027226.1"/>
</dbReference>
<keyword evidence="4 6" id="KW-0547">Nucleotide-binding</keyword>
<dbReference type="InterPro" id="IPR050338">
    <property type="entry name" value="DisA"/>
</dbReference>